<feature type="domain" description="Sphingomyelin phosphodiesterase C-terminal" evidence="13">
    <location>
        <begin position="286"/>
        <end position="426"/>
    </location>
</feature>
<comment type="similarity">
    <text evidence="2 10">Belongs to the acid sphingomyelinase family.</text>
</comment>
<proteinExistence type="inferred from homology"/>
<keyword evidence="3 10" id="KW-0964">Secreted</keyword>
<name>A0ABD3V8F9_SINWO</name>
<feature type="domain" description="Calcineurin-like phosphoesterase" evidence="12">
    <location>
        <begin position="26"/>
        <end position="251"/>
    </location>
</feature>
<feature type="binding site" evidence="11">
    <location>
        <position position="272"/>
    </location>
    <ligand>
        <name>Zn(2+)</name>
        <dbReference type="ChEBI" id="CHEBI:29105"/>
        <label>1</label>
    </ligand>
</feature>
<feature type="binding site" evidence="11">
    <location>
        <position position="33"/>
    </location>
    <ligand>
        <name>Zn(2+)</name>
        <dbReference type="ChEBI" id="CHEBI:29105"/>
        <label>1</label>
    </ligand>
</feature>
<dbReference type="Pfam" id="PF00149">
    <property type="entry name" value="Metallophos"/>
    <property type="match status" value="1"/>
</dbReference>
<evidence type="ECO:0000256" key="3">
    <source>
        <dbReference type="ARBA" id="ARBA00022525"/>
    </source>
</evidence>
<dbReference type="PANTHER" id="PTHR10340">
    <property type="entry name" value="SPHINGOMYELIN PHOSPHODIESTERASE"/>
    <property type="match status" value="1"/>
</dbReference>
<evidence type="ECO:0000256" key="6">
    <source>
        <dbReference type="ARBA" id="ARBA00022801"/>
    </source>
</evidence>
<organism evidence="14 15">
    <name type="scientific">Sinanodonta woodiana</name>
    <name type="common">Chinese pond mussel</name>
    <name type="synonym">Anodonta woodiana</name>
    <dbReference type="NCBI Taxonomy" id="1069815"/>
    <lineage>
        <taxon>Eukaryota</taxon>
        <taxon>Metazoa</taxon>
        <taxon>Spiralia</taxon>
        <taxon>Lophotrochozoa</taxon>
        <taxon>Mollusca</taxon>
        <taxon>Bivalvia</taxon>
        <taxon>Autobranchia</taxon>
        <taxon>Heteroconchia</taxon>
        <taxon>Palaeoheterodonta</taxon>
        <taxon>Unionida</taxon>
        <taxon>Unionoidea</taxon>
        <taxon>Unionidae</taxon>
        <taxon>Unioninae</taxon>
        <taxon>Sinanodonta</taxon>
    </lineage>
</organism>
<gene>
    <name evidence="14" type="ORF">ACJMK2_012167</name>
</gene>
<feature type="binding site" evidence="11">
    <location>
        <position position="90"/>
    </location>
    <ligand>
        <name>Zn(2+)</name>
        <dbReference type="ChEBI" id="CHEBI:29105"/>
        <label>1</label>
    </ligand>
</feature>
<dbReference type="Gene3D" id="3.60.21.10">
    <property type="match status" value="1"/>
</dbReference>
<dbReference type="AlphaFoldDB" id="A0ABD3V8F9"/>
<evidence type="ECO:0000259" key="12">
    <source>
        <dbReference type="Pfam" id="PF00149"/>
    </source>
</evidence>
<evidence type="ECO:0000313" key="14">
    <source>
        <dbReference type="EMBL" id="KAL3857501.1"/>
    </source>
</evidence>
<keyword evidence="6 10" id="KW-0378">Hydrolase</keyword>
<feature type="binding site" evidence="11">
    <location>
        <position position="90"/>
    </location>
    <ligand>
        <name>Zn(2+)</name>
        <dbReference type="ChEBI" id="CHEBI:29105"/>
        <label>2</label>
    </ligand>
</feature>
<dbReference type="EMBL" id="JBJQND010000013">
    <property type="protein sequence ID" value="KAL3857501.1"/>
    <property type="molecule type" value="Genomic_DNA"/>
</dbReference>
<feature type="binding site" evidence="11">
    <location>
        <position position="31"/>
    </location>
    <ligand>
        <name>Zn(2+)</name>
        <dbReference type="ChEBI" id="CHEBI:29105"/>
        <label>1</label>
    </ligand>
</feature>
<dbReference type="InterPro" id="IPR045473">
    <property type="entry name" value="ASM_C"/>
</dbReference>
<evidence type="ECO:0000256" key="4">
    <source>
        <dbReference type="ARBA" id="ARBA00022723"/>
    </source>
</evidence>
<evidence type="ECO:0000256" key="2">
    <source>
        <dbReference type="ARBA" id="ARBA00008234"/>
    </source>
</evidence>
<reference evidence="14 15" key="1">
    <citation type="submission" date="2024-11" db="EMBL/GenBank/DDBJ databases">
        <title>Chromosome-level genome assembly of the freshwater bivalve Anodonta woodiana.</title>
        <authorList>
            <person name="Chen X."/>
        </authorList>
    </citation>
    <scope>NUCLEOTIDE SEQUENCE [LARGE SCALE GENOMIC DNA]</scope>
    <source>
        <strain evidence="14">MN2024</strain>
        <tissue evidence="14">Gills</tissue>
    </source>
</reference>
<feature type="signal peptide" evidence="10">
    <location>
        <begin position="1"/>
        <end position="21"/>
    </location>
</feature>
<evidence type="ECO:0000256" key="5">
    <source>
        <dbReference type="ARBA" id="ARBA00022729"/>
    </source>
</evidence>
<keyword evidence="8" id="KW-1015">Disulfide bond</keyword>
<dbReference type="GO" id="GO:0046872">
    <property type="term" value="F:metal ion binding"/>
    <property type="evidence" value="ECO:0007669"/>
    <property type="project" value="UniProtKB-KW"/>
</dbReference>
<dbReference type="CDD" id="cd00842">
    <property type="entry name" value="MPP_ASMase"/>
    <property type="match status" value="1"/>
</dbReference>
<feature type="binding site" evidence="11">
    <location>
        <position position="131"/>
    </location>
    <ligand>
        <name>Zn(2+)</name>
        <dbReference type="ChEBI" id="CHEBI:29105"/>
        <label>2</label>
    </ligand>
</feature>
<dbReference type="Pfam" id="PF19272">
    <property type="entry name" value="ASMase_C"/>
    <property type="match status" value="1"/>
</dbReference>
<sequence>MRPAWISAMTVLTLTVTGADGNEGWFWHITDFHWDFSYWDGQLSCNGQNVSSPGEFGDYWCDSPYSLVLESITKMAEVKRDVDFILWTGDSVPHVPLVNLSQSRNQDIVRNLTATIKSAFSSIPVYATFGNHDYYKKDQFPPHGNDIYNMTLLLWETWINDSSQLENFRKGGYYTVKRNNIRIIAMNTNLYYTGDQLTVNVSDPADQFAWLDSVLTQAVTNNEKVIITGHVPPGFTTPRKVMWMRPQFNIKMNEIINRHATVIAGMHFAHEHHDNFRLYYDSKGNPSVALFIAPSITPWRYIIGSEIEPKHNPGARLVKYDRESGRQYDIQQYYVDLPQANKDGNLKWKLGYNATTEYDIPDVTPASLETLVQKMSSATSQKFLKFVLWYNTNATEFPCNDTCHKSVLCGIKNMDESAFNQCLQNDISFATMLTPRMTLPLVILPLYVLNTVV</sequence>
<comment type="caution">
    <text evidence="14">The sequence shown here is derived from an EMBL/GenBank/DDBJ whole genome shotgun (WGS) entry which is preliminary data.</text>
</comment>
<protein>
    <recommendedName>
        <fullName evidence="10">Sphingomyelinase phosphodiesterase</fullName>
    </recommendedName>
</protein>
<evidence type="ECO:0000256" key="8">
    <source>
        <dbReference type="ARBA" id="ARBA00023157"/>
    </source>
</evidence>
<evidence type="ECO:0000313" key="15">
    <source>
        <dbReference type="Proteomes" id="UP001634394"/>
    </source>
</evidence>
<dbReference type="InterPro" id="IPR029052">
    <property type="entry name" value="Metallo-depent_PP-like"/>
</dbReference>
<comment type="subcellular location">
    <subcellularLocation>
        <location evidence="1">Secreted</location>
    </subcellularLocation>
</comment>
<dbReference type="InterPro" id="IPR004843">
    <property type="entry name" value="Calcineurin-like_PHP"/>
</dbReference>
<evidence type="ECO:0000256" key="7">
    <source>
        <dbReference type="ARBA" id="ARBA00022833"/>
    </source>
</evidence>
<evidence type="ECO:0000256" key="9">
    <source>
        <dbReference type="ARBA" id="ARBA00023180"/>
    </source>
</evidence>
<evidence type="ECO:0000256" key="11">
    <source>
        <dbReference type="PIRSR" id="PIRSR036767-51"/>
    </source>
</evidence>
<evidence type="ECO:0000259" key="13">
    <source>
        <dbReference type="Pfam" id="PF19272"/>
    </source>
</evidence>
<keyword evidence="4 10" id="KW-0479">Metal-binding</keyword>
<feature type="binding site" evidence="11">
    <location>
        <position position="230"/>
    </location>
    <ligand>
        <name>Zn(2+)</name>
        <dbReference type="ChEBI" id="CHEBI:29105"/>
        <label>2</label>
    </ligand>
</feature>
<dbReference type="InterPro" id="IPR041805">
    <property type="entry name" value="ASMase/PPN1_MPP"/>
</dbReference>
<evidence type="ECO:0000256" key="10">
    <source>
        <dbReference type="PIRNR" id="PIRNR036767"/>
    </source>
</evidence>
<dbReference type="PANTHER" id="PTHR10340:SF57">
    <property type="entry name" value="METALLOPHOS DOMAIN-CONTAINING PROTEIN"/>
    <property type="match status" value="1"/>
</dbReference>
<keyword evidence="5 10" id="KW-0732">Signal</keyword>
<comment type="cofactor">
    <cofactor evidence="11">
        <name>Zn(2+)</name>
        <dbReference type="ChEBI" id="CHEBI:29105"/>
    </cofactor>
    <text evidence="11">Binds 2 Zn(2+) per subunit.</text>
</comment>
<accession>A0ABD3V8F9</accession>
<dbReference type="PIRSF" id="PIRSF036767">
    <property type="entry name" value="ASM-like_PDE"/>
    <property type="match status" value="1"/>
</dbReference>
<evidence type="ECO:0000256" key="1">
    <source>
        <dbReference type="ARBA" id="ARBA00004613"/>
    </source>
</evidence>
<keyword evidence="15" id="KW-1185">Reference proteome</keyword>
<feature type="chain" id="PRO_5044536792" description="Sphingomyelinase phosphodiesterase" evidence="10">
    <location>
        <begin position="22"/>
        <end position="453"/>
    </location>
</feature>
<dbReference type="GO" id="GO:0016787">
    <property type="term" value="F:hydrolase activity"/>
    <property type="evidence" value="ECO:0007669"/>
    <property type="project" value="UniProtKB-KW"/>
</dbReference>
<dbReference type="InterPro" id="IPR017064">
    <property type="entry name" value="ASM-like_Pdiesterase_prd"/>
</dbReference>
<keyword evidence="7 10" id="KW-0862">Zinc</keyword>
<feature type="binding site" evidence="11">
    <location>
        <position position="270"/>
    </location>
    <ligand>
        <name>Zn(2+)</name>
        <dbReference type="ChEBI" id="CHEBI:29105"/>
        <label>2</label>
    </ligand>
</feature>
<dbReference type="GO" id="GO:0005615">
    <property type="term" value="C:extracellular space"/>
    <property type="evidence" value="ECO:0007669"/>
    <property type="project" value="UniProtKB-UniRule"/>
</dbReference>
<keyword evidence="9" id="KW-0325">Glycoprotein</keyword>
<dbReference type="Proteomes" id="UP001634394">
    <property type="component" value="Unassembled WGS sequence"/>
</dbReference>
<dbReference type="SUPFAM" id="SSF56300">
    <property type="entry name" value="Metallo-dependent phosphatases"/>
    <property type="match status" value="1"/>
</dbReference>